<feature type="compositionally biased region" description="Acidic residues" evidence="1">
    <location>
        <begin position="1"/>
        <end position="18"/>
    </location>
</feature>
<evidence type="ECO:0000313" key="3">
    <source>
        <dbReference type="Proteomes" id="UP000265520"/>
    </source>
</evidence>
<dbReference type="AlphaFoldDB" id="A0A392VYI2"/>
<sequence>GSEEEEADPEAGEEESDSSESASV</sequence>
<keyword evidence="3" id="KW-1185">Reference proteome</keyword>
<dbReference type="EMBL" id="LXQA011274370">
    <property type="protein sequence ID" value="MCI91520.1"/>
    <property type="molecule type" value="Genomic_DNA"/>
</dbReference>
<protein>
    <submittedName>
        <fullName evidence="2">Uncharacterized protein</fullName>
    </submittedName>
</protein>
<feature type="region of interest" description="Disordered" evidence="1">
    <location>
        <begin position="1"/>
        <end position="24"/>
    </location>
</feature>
<evidence type="ECO:0000313" key="2">
    <source>
        <dbReference type="EMBL" id="MCI91520.1"/>
    </source>
</evidence>
<accession>A0A392VYI2</accession>
<feature type="non-terminal residue" evidence="2">
    <location>
        <position position="1"/>
    </location>
</feature>
<organism evidence="2 3">
    <name type="scientific">Trifolium medium</name>
    <dbReference type="NCBI Taxonomy" id="97028"/>
    <lineage>
        <taxon>Eukaryota</taxon>
        <taxon>Viridiplantae</taxon>
        <taxon>Streptophyta</taxon>
        <taxon>Embryophyta</taxon>
        <taxon>Tracheophyta</taxon>
        <taxon>Spermatophyta</taxon>
        <taxon>Magnoliopsida</taxon>
        <taxon>eudicotyledons</taxon>
        <taxon>Gunneridae</taxon>
        <taxon>Pentapetalae</taxon>
        <taxon>rosids</taxon>
        <taxon>fabids</taxon>
        <taxon>Fabales</taxon>
        <taxon>Fabaceae</taxon>
        <taxon>Papilionoideae</taxon>
        <taxon>50 kb inversion clade</taxon>
        <taxon>NPAAA clade</taxon>
        <taxon>Hologalegina</taxon>
        <taxon>IRL clade</taxon>
        <taxon>Trifolieae</taxon>
        <taxon>Trifolium</taxon>
    </lineage>
</organism>
<name>A0A392VYI2_9FABA</name>
<comment type="caution">
    <text evidence="2">The sequence shown here is derived from an EMBL/GenBank/DDBJ whole genome shotgun (WGS) entry which is preliminary data.</text>
</comment>
<reference evidence="2 3" key="1">
    <citation type="journal article" date="2018" name="Front. Plant Sci.">
        <title>Red Clover (Trifolium pratense) and Zigzag Clover (T. medium) - A Picture of Genomic Similarities and Differences.</title>
        <authorList>
            <person name="Dluhosova J."/>
            <person name="Istvanek J."/>
            <person name="Nedelnik J."/>
            <person name="Repkova J."/>
        </authorList>
    </citation>
    <scope>NUCLEOTIDE SEQUENCE [LARGE SCALE GENOMIC DNA]</scope>
    <source>
        <strain evidence="3">cv. 10/8</strain>
        <tissue evidence="2">Leaf</tissue>
    </source>
</reference>
<proteinExistence type="predicted"/>
<dbReference type="Proteomes" id="UP000265520">
    <property type="component" value="Unassembled WGS sequence"/>
</dbReference>
<evidence type="ECO:0000256" key="1">
    <source>
        <dbReference type="SAM" id="MobiDB-lite"/>
    </source>
</evidence>